<proteinExistence type="predicted"/>
<dbReference type="SUPFAM" id="SSF57850">
    <property type="entry name" value="RING/U-box"/>
    <property type="match status" value="1"/>
</dbReference>
<feature type="compositionally biased region" description="Basic and acidic residues" evidence="1">
    <location>
        <begin position="406"/>
        <end position="416"/>
    </location>
</feature>
<feature type="region of interest" description="Disordered" evidence="1">
    <location>
        <begin position="1"/>
        <end position="41"/>
    </location>
</feature>
<evidence type="ECO:0000256" key="1">
    <source>
        <dbReference type="SAM" id="MobiDB-lite"/>
    </source>
</evidence>
<feature type="compositionally biased region" description="Low complexity" evidence="1">
    <location>
        <begin position="324"/>
        <end position="333"/>
    </location>
</feature>
<dbReference type="RefSeq" id="XP_066711018.1">
    <property type="nucleotide sequence ID" value="XM_066861908.1"/>
</dbReference>
<dbReference type="Proteomes" id="UP001480595">
    <property type="component" value="Unassembled WGS sequence"/>
</dbReference>
<comment type="caution">
    <text evidence="2">The sequence shown here is derived from an EMBL/GenBank/DDBJ whole genome shotgun (WGS) entry which is preliminary data.</text>
</comment>
<accession>A0ABR1TSQ1</accession>
<feature type="compositionally biased region" description="Polar residues" evidence="1">
    <location>
        <begin position="306"/>
        <end position="316"/>
    </location>
</feature>
<organism evidence="2 3">
    <name type="scientific">Apiospora phragmitis</name>
    <dbReference type="NCBI Taxonomy" id="2905665"/>
    <lineage>
        <taxon>Eukaryota</taxon>
        <taxon>Fungi</taxon>
        <taxon>Dikarya</taxon>
        <taxon>Ascomycota</taxon>
        <taxon>Pezizomycotina</taxon>
        <taxon>Sordariomycetes</taxon>
        <taxon>Xylariomycetidae</taxon>
        <taxon>Amphisphaeriales</taxon>
        <taxon>Apiosporaceae</taxon>
        <taxon>Apiospora</taxon>
    </lineage>
</organism>
<evidence type="ECO:0000313" key="3">
    <source>
        <dbReference type="Proteomes" id="UP001480595"/>
    </source>
</evidence>
<name>A0ABR1TSQ1_9PEZI</name>
<dbReference type="EMBL" id="JAQQWL010000011">
    <property type="protein sequence ID" value="KAK8048769.1"/>
    <property type="molecule type" value="Genomic_DNA"/>
</dbReference>
<sequence>MSSSSRHHRRGHAPKDSGISMAAKPEPDAAPTPPPSSSSKKEDYFICERCKQPRAVYRRLPYLNTGDFVCDYCHQPPTLKEVRDVSIVFEMKWCRQGNHEAPAINFRDEGNMSCYHCADRCALYPSKPLPGLPLRPDSDSRWGEGAAAAAPGNEMEQQNHGYHHHHHAVTQQRQRQEERPQIQYYSGSYKPRGHFENSSRPPKTLQTYHPQVRPPNMGNYTIKPKKSAPLQRLDPNTELRDRPQPQPEPKIRPVYGGRTYHEVPNPNEETPLKTRRRPSMTSHHEPRALPHDDILKTFPPPPSKAVSANRTPSTKAQAHHYHKPQQQQKPPQQRRQKENQRPPPQSSYDIPPLVPSWESDTHYYQPHHHQNPPQQQRQRPQSPPPPKRPKPKTQYDKPPAAPSWELKMRRALEQKKPKQQHHNRSHSLEPQASTEQARADSEVLGPQATCPACGKHRPTYSELIEAYGFCFHCLRRHLMAAGELLKCPSCRQLLTRQDFMKYDRDGLVVKRRTEECVGCQWRHRNGAKKLSAVLCGGPGWVDTS</sequence>
<reference evidence="2 3" key="1">
    <citation type="submission" date="2023-01" db="EMBL/GenBank/DDBJ databases">
        <title>Analysis of 21 Apiospora genomes using comparative genomics revels a genus with tremendous synthesis potential of carbohydrate active enzymes and secondary metabolites.</title>
        <authorList>
            <person name="Sorensen T."/>
        </authorList>
    </citation>
    <scope>NUCLEOTIDE SEQUENCE [LARGE SCALE GENOMIC DNA]</scope>
    <source>
        <strain evidence="2 3">CBS 135458</strain>
    </source>
</reference>
<dbReference type="GeneID" id="92094971"/>
<protein>
    <submittedName>
        <fullName evidence="2">Uncharacterized protein</fullName>
    </submittedName>
</protein>
<feature type="compositionally biased region" description="Polar residues" evidence="1">
    <location>
        <begin position="196"/>
        <end position="209"/>
    </location>
</feature>
<feature type="compositionally biased region" description="Basic and acidic residues" evidence="1">
    <location>
        <begin position="282"/>
        <end position="295"/>
    </location>
</feature>
<feature type="compositionally biased region" description="Low complexity" evidence="1">
    <location>
        <begin position="371"/>
        <end position="380"/>
    </location>
</feature>
<evidence type="ECO:0000313" key="2">
    <source>
        <dbReference type="EMBL" id="KAK8048769.1"/>
    </source>
</evidence>
<gene>
    <name evidence="2" type="ORF">PG994_010499</name>
</gene>
<feature type="region of interest" description="Disordered" evidence="1">
    <location>
        <begin position="157"/>
        <end position="442"/>
    </location>
</feature>
<feature type="compositionally biased region" description="Basic residues" evidence="1">
    <location>
        <begin position="1"/>
        <end position="12"/>
    </location>
</feature>
<feature type="region of interest" description="Disordered" evidence="1">
    <location>
        <begin position="132"/>
        <end position="151"/>
    </location>
</feature>
<keyword evidence="3" id="KW-1185">Reference proteome</keyword>